<comment type="caution">
    <text evidence="5">The sequence shown here is derived from an EMBL/GenBank/DDBJ whole genome shotgun (WGS) entry which is preliminary data.</text>
</comment>
<proteinExistence type="predicted"/>
<protein>
    <submittedName>
        <fullName evidence="5">Ferredoxin-NADP reductase</fullName>
    </submittedName>
</protein>
<dbReference type="EMBL" id="JABEZU010000001">
    <property type="protein sequence ID" value="NOV95905.1"/>
    <property type="molecule type" value="Genomic_DNA"/>
</dbReference>
<keyword evidence="2" id="KW-0479">Metal-binding</keyword>
<dbReference type="InterPro" id="IPR039261">
    <property type="entry name" value="FNR_nucleotide-bd"/>
</dbReference>
<dbReference type="PROSITE" id="PS51384">
    <property type="entry name" value="FAD_FR"/>
    <property type="match status" value="1"/>
</dbReference>
<dbReference type="Gene3D" id="3.40.50.80">
    <property type="entry name" value="Nucleotide-binding domain of ferredoxin-NADP reductase (FNR) module"/>
    <property type="match status" value="1"/>
</dbReference>
<evidence type="ECO:0000313" key="5">
    <source>
        <dbReference type="EMBL" id="NOV95905.1"/>
    </source>
</evidence>
<evidence type="ECO:0000313" key="6">
    <source>
        <dbReference type="Proteomes" id="UP000757540"/>
    </source>
</evidence>
<dbReference type="InterPro" id="IPR017938">
    <property type="entry name" value="Riboflavin_synthase-like_b-brl"/>
</dbReference>
<dbReference type="InterPro" id="IPR008333">
    <property type="entry name" value="Cbr1-like_FAD-bd_dom"/>
</dbReference>
<evidence type="ECO:0000256" key="3">
    <source>
        <dbReference type="ARBA" id="ARBA00023014"/>
    </source>
</evidence>
<evidence type="ECO:0000256" key="1">
    <source>
        <dbReference type="ARBA" id="ARBA00001974"/>
    </source>
</evidence>
<dbReference type="PRINTS" id="PR00406">
    <property type="entry name" value="CYTB5RDTASE"/>
</dbReference>
<dbReference type="Gene3D" id="2.40.30.10">
    <property type="entry name" value="Translation factors"/>
    <property type="match status" value="1"/>
</dbReference>
<keyword evidence="6" id="KW-1185">Reference proteome</keyword>
<gene>
    <name evidence="5" type="ORF">HDG69_000458</name>
</gene>
<feature type="domain" description="FAD-binding FR-type" evidence="4">
    <location>
        <begin position="2"/>
        <end position="103"/>
    </location>
</feature>
<dbReference type="Proteomes" id="UP000757540">
    <property type="component" value="Unassembled WGS sequence"/>
</dbReference>
<dbReference type="Pfam" id="PF00970">
    <property type="entry name" value="FAD_binding_6"/>
    <property type="match status" value="1"/>
</dbReference>
<dbReference type="InterPro" id="IPR017927">
    <property type="entry name" value="FAD-bd_FR_type"/>
</dbReference>
<keyword evidence="2" id="KW-0001">2Fe-2S</keyword>
<dbReference type="RefSeq" id="WP_343036212.1">
    <property type="nucleotide sequence ID" value="NZ_BAAAML010000002.1"/>
</dbReference>
<sequence length="236" mass="24720">MSLWHVAQVVAVERLTASARALTLSVPGFVEAVAGQHVDLRLTAPDGYQAVRAYSLARVGRDEVVEIAVDRIPGGEVSGFLVDDAQVGDRMEVRGPLGGFFVWRPDDVGPVQLVAGGSGVVPLAAMVRSRAAAGSPAPFRLLCSVRTRADAFWADELSSSPGVETTWVYTREVPPGVTRPAGRLSADDVAAHVLAPGESPRVFVCGPTGFVEAAAALLLDAGHDPDLVRTERFGGA</sequence>
<dbReference type="Pfam" id="PF00175">
    <property type="entry name" value="NAD_binding_1"/>
    <property type="match status" value="1"/>
</dbReference>
<evidence type="ECO:0000259" key="4">
    <source>
        <dbReference type="PROSITE" id="PS51384"/>
    </source>
</evidence>
<keyword evidence="2" id="KW-0408">Iron</keyword>
<dbReference type="SUPFAM" id="SSF63380">
    <property type="entry name" value="Riboflavin synthase domain-like"/>
    <property type="match status" value="1"/>
</dbReference>
<dbReference type="PANTHER" id="PTHR47354:SF5">
    <property type="entry name" value="PROTEIN RFBI"/>
    <property type="match status" value="1"/>
</dbReference>
<dbReference type="InterPro" id="IPR050415">
    <property type="entry name" value="MRET"/>
</dbReference>
<evidence type="ECO:0000256" key="2">
    <source>
        <dbReference type="ARBA" id="ARBA00022714"/>
    </source>
</evidence>
<organism evidence="5 6">
    <name type="scientific">Isoptericola halotolerans</name>
    <dbReference type="NCBI Taxonomy" id="300560"/>
    <lineage>
        <taxon>Bacteria</taxon>
        <taxon>Bacillati</taxon>
        <taxon>Actinomycetota</taxon>
        <taxon>Actinomycetes</taxon>
        <taxon>Micrococcales</taxon>
        <taxon>Promicromonosporaceae</taxon>
        <taxon>Isoptericola</taxon>
    </lineage>
</organism>
<name>A0ABX1ZZ67_9MICO</name>
<dbReference type="InterPro" id="IPR001433">
    <property type="entry name" value="OxRdtase_FAD/NAD-bd"/>
</dbReference>
<dbReference type="SUPFAM" id="SSF52343">
    <property type="entry name" value="Ferredoxin reductase-like, C-terminal NADP-linked domain"/>
    <property type="match status" value="1"/>
</dbReference>
<dbReference type="PANTHER" id="PTHR47354">
    <property type="entry name" value="NADH OXIDOREDUCTASE HCR"/>
    <property type="match status" value="1"/>
</dbReference>
<accession>A0ABX1ZZ67</accession>
<comment type="cofactor">
    <cofactor evidence="1">
        <name>FAD</name>
        <dbReference type="ChEBI" id="CHEBI:57692"/>
    </cofactor>
</comment>
<reference evidence="5 6" key="1">
    <citation type="submission" date="2020-05" db="EMBL/GenBank/DDBJ databases">
        <title>Genomic Encyclopedia of Type Strains, Phase III (KMG-III): the genomes of soil and plant-associated and newly described type strains.</title>
        <authorList>
            <person name="Whitman W."/>
        </authorList>
    </citation>
    <scope>NUCLEOTIDE SEQUENCE [LARGE SCALE GENOMIC DNA]</scope>
    <source>
        <strain evidence="5 6">KCTC 19046</strain>
    </source>
</reference>
<keyword evidence="3" id="KW-0411">Iron-sulfur</keyword>